<name>A0A1U8HB73_CAPAN</name>
<dbReference type="InterPro" id="IPR013097">
    <property type="entry name" value="Dabb"/>
</dbReference>
<accession>A0A1U8HB73</accession>
<proteinExistence type="predicted"/>
<keyword evidence="5" id="KW-1185">Reference proteome</keyword>
<dbReference type="PROSITE" id="PS51502">
    <property type="entry name" value="S_R_A_B_BARREL"/>
    <property type="match status" value="2"/>
</dbReference>
<dbReference type="AlphaFoldDB" id="A0A1U8HB73"/>
<evidence type="ECO:0000256" key="2">
    <source>
        <dbReference type="SAM" id="MobiDB-lite"/>
    </source>
</evidence>
<dbReference type="Pfam" id="PF07876">
    <property type="entry name" value="Dabb"/>
    <property type="match status" value="2"/>
</dbReference>
<dbReference type="InterPro" id="IPR044662">
    <property type="entry name" value="HS1/DABB1-like"/>
</dbReference>
<dbReference type="OrthoDB" id="42919at2759"/>
<evidence type="ECO:0000259" key="3">
    <source>
        <dbReference type="PROSITE" id="PS51502"/>
    </source>
</evidence>
<dbReference type="EMBL" id="AYRZ02000007">
    <property type="protein sequence ID" value="PHT76423.1"/>
    <property type="molecule type" value="Genomic_DNA"/>
</dbReference>
<dbReference type="SUPFAM" id="SSF54909">
    <property type="entry name" value="Dimeric alpha+beta barrel"/>
    <property type="match status" value="2"/>
</dbReference>
<comment type="caution">
    <text evidence="4">The sequence shown here is derived from an EMBL/GenBank/DDBJ whole genome shotgun (WGS) entry which is preliminary data.</text>
</comment>
<protein>
    <recommendedName>
        <fullName evidence="3">Stress-response A/B barrel domain-containing protein</fullName>
    </recommendedName>
</protein>
<dbReference type="KEGG" id="cann:107878214"/>
<evidence type="ECO:0000313" key="5">
    <source>
        <dbReference type="Proteomes" id="UP000222542"/>
    </source>
</evidence>
<evidence type="ECO:0000256" key="1">
    <source>
        <dbReference type="ARBA" id="ARBA00011738"/>
    </source>
</evidence>
<dbReference type="Proteomes" id="UP000222542">
    <property type="component" value="Unassembled WGS sequence"/>
</dbReference>
<feature type="domain" description="Stress-response A/B barrel" evidence="3">
    <location>
        <begin position="86"/>
        <end position="180"/>
    </location>
</feature>
<dbReference type="InterPro" id="IPR011008">
    <property type="entry name" value="Dimeric_a/b-barrel"/>
</dbReference>
<dbReference type="PANTHER" id="PTHR33178">
    <property type="match status" value="1"/>
</dbReference>
<reference evidence="4 5" key="2">
    <citation type="journal article" date="2017" name="Genome Biol.">
        <title>New reference genome sequences of hot pepper reveal the massive evolution of plant disease-resistance genes by retroduplication.</title>
        <authorList>
            <person name="Kim S."/>
            <person name="Park J."/>
            <person name="Yeom S.I."/>
            <person name="Kim Y.M."/>
            <person name="Seo E."/>
            <person name="Kim K.T."/>
            <person name="Kim M.S."/>
            <person name="Lee J.M."/>
            <person name="Cheong K."/>
            <person name="Shin H.S."/>
            <person name="Kim S.B."/>
            <person name="Han K."/>
            <person name="Lee J."/>
            <person name="Park M."/>
            <person name="Lee H.A."/>
            <person name="Lee H.Y."/>
            <person name="Lee Y."/>
            <person name="Oh S."/>
            <person name="Lee J.H."/>
            <person name="Choi E."/>
            <person name="Choi E."/>
            <person name="Lee S.E."/>
            <person name="Jeon J."/>
            <person name="Kim H."/>
            <person name="Choi G."/>
            <person name="Song H."/>
            <person name="Lee J."/>
            <person name="Lee S.C."/>
            <person name="Kwon J.K."/>
            <person name="Lee H.Y."/>
            <person name="Koo N."/>
            <person name="Hong Y."/>
            <person name="Kim R.W."/>
            <person name="Kang W.H."/>
            <person name="Huh J.H."/>
            <person name="Kang B.C."/>
            <person name="Yang T.J."/>
            <person name="Lee Y.H."/>
            <person name="Bennetzen J.L."/>
            <person name="Choi D."/>
        </authorList>
    </citation>
    <scope>NUCLEOTIDE SEQUENCE [LARGE SCALE GENOMIC DNA]</scope>
    <source>
        <strain evidence="5">cv. CM334</strain>
    </source>
</reference>
<feature type="compositionally biased region" description="Polar residues" evidence="2">
    <location>
        <begin position="11"/>
        <end position="30"/>
    </location>
</feature>
<comment type="subunit">
    <text evidence="1">Homodimer.</text>
</comment>
<organism evidence="4 5">
    <name type="scientific">Capsicum annuum</name>
    <name type="common">Capsicum pepper</name>
    <dbReference type="NCBI Taxonomy" id="4072"/>
    <lineage>
        <taxon>Eukaryota</taxon>
        <taxon>Viridiplantae</taxon>
        <taxon>Streptophyta</taxon>
        <taxon>Embryophyta</taxon>
        <taxon>Tracheophyta</taxon>
        <taxon>Spermatophyta</taxon>
        <taxon>Magnoliopsida</taxon>
        <taxon>eudicotyledons</taxon>
        <taxon>Gunneridae</taxon>
        <taxon>Pentapetalae</taxon>
        <taxon>asterids</taxon>
        <taxon>lamiids</taxon>
        <taxon>Solanales</taxon>
        <taxon>Solanaceae</taxon>
        <taxon>Solanoideae</taxon>
        <taxon>Capsiceae</taxon>
        <taxon>Capsicum</taxon>
    </lineage>
</organism>
<dbReference type="OMA" id="SPIAFTH"/>
<sequence length="300" mass="32641">MTVPSSRLPLSRQQSKDPTQSDPKNQSKSTTVEKKMLSVKTSGTAAAISCSHFLSPRSFSPTALILRHFKPHSSHRSIKMSAEQIVEHVVLFKAKPDADPSKLNAMINNLNSLTSLNQVVHLSSGPLIRDRSSSFSFTHILHSRYKSKSDLADYSAHPSHVSVVKQYVLPMVDDIMAIDWVPTDFSGPSGVPPGSAMRVTFLKLKENLGENEKSQVLSAVGGIIEKFPGIQQLTVGENFSPGRAKGFSIASIAVFKGVENLEALESQTELANEQKEKVKDFLDGVVVVDYAVLPTQSASL</sequence>
<reference evidence="4 5" key="1">
    <citation type="journal article" date="2014" name="Nat. Genet.">
        <title>Genome sequence of the hot pepper provides insights into the evolution of pungency in Capsicum species.</title>
        <authorList>
            <person name="Kim S."/>
            <person name="Park M."/>
            <person name="Yeom S.I."/>
            <person name="Kim Y.M."/>
            <person name="Lee J.M."/>
            <person name="Lee H.A."/>
            <person name="Seo E."/>
            <person name="Choi J."/>
            <person name="Cheong K."/>
            <person name="Kim K.T."/>
            <person name="Jung K."/>
            <person name="Lee G.W."/>
            <person name="Oh S.K."/>
            <person name="Bae C."/>
            <person name="Kim S.B."/>
            <person name="Lee H.Y."/>
            <person name="Kim S.Y."/>
            <person name="Kim M.S."/>
            <person name="Kang B.C."/>
            <person name="Jo Y.D."/>
            <person name="Yang H.B."/>
            <person name="Jeong H.J."/>
            <person name="Kang W.H."/>
            <person name="Kwon J.K."/>
            <person name="Shin C."/>
            <person name="Lim J.Y."/>
            <person name="Park J.H."/>
            <person name="Huh J.H."/>
            <person name="Kim J.S."/>
            <person name="Kim B.D."/>
            <person name="Cohen O."/>
            <person name="Paran I."/>
            <person name="Suh M.C."/>
            <person name="Lee S.B."/>
            <person name="Kim Y.K."/>
            <person name="Shin Y."/>
            <person name="Noh S.J."/>
            <person name="Park J."/>
            <person name="Seo Y.S."/>
            <person name="Kwon S.Y."/>
            <person name="Kim H.A."/>
            <person name="Park J.M."/>
            <person name="Kim H.J."/>
            <person name="Choi S.B."/>
            <person name="Bosland P.W."/>
            <person name="Reeves G."/>
            <person name="Jo S.H."/>
            <person name="Lee B.W."/>
            <person name="Cho H.T."/>
            <person name="Choi H.S."/>
            <person name="Lee M.S."/>
            <person name="Yu Y."/>
            <person name="Do Choi Y."/>
            <person name="Park B.S."/>
            <person name="van Deynze A."/>
            <person name="Ashrafi H."/>
            <person name="Hill T."/>
            <person name="Kim W.T."/>
            <person name="Pai H.S."/>
            <person name="Ahn H.K."/>
            <person name="Yeam I."/>
            <person name="Giovannoni J.J."/>
            <person name="Rose J.K."/>
            <person name="Sorensen I."/>
            <person name="Lee S.J."/>
            <person name="Kim R.W."/>
            <person name="Choi I.Y."/>
            <person name="Choi B.S."/>
            <person name="Lim J.S."/>
            <person name="Lee Y.H."/>
            <person name="Choi D."/>
        </authorList>
    </citation>
    <scope>NUCLEOTIDE SEQUENCE [LARGE SCALE GENOMIC DNA]</scope>
    <source>
        <strain evidence="5">cv. CM334</strain>
    </source>
</reference>
<feature type="domain" description="Stress-response A/B barrel" evidence="3">
    <location>
        <begin position="196"/>
        <end position="290"/>
    </location>
</feature>
<dbReference type="PANTHER" id="PTHR33178:SF3">
    <property type="entry name" value="STRESS-RESPONSE A_B BARREL DOMAIN-CONTAINING PROTEIN UP3"/>
    <property type="match status" value="1"/>
</dbReference>
<gene>
    <name evidence="4" type="ORF">T459_19945</name>
</gene>
<dbReference type="STRING" id="4072.A0A1U8HB73"/>
<feature type="region of interest" description="Disordered" evidence="2">
    <location>
        <begin position="1"/>
        <end position="34"/>
    </location>
</feature>
<evidence type="ECO:0000313" key="4">
    <source>
        <dbReference type="EMBL" id="PHT76423.1"/>
    </source>
</evidence>
<dbReference type="Gramene" id="PHT76423">
    <property type="protein sequence ID" value="PHT76423"/>
    <property type="gene ID" value="T459_19945"/>
</dbReference>
<dbReference type="SMART" id="SM00886">
    <property type="entry name" value="Dabb"/>
    <property type="match status" value="2"/>
</dbReference>
<dbReference type="Gene3D" id="3.30.70.100">
    <property type="match status" value="2"/>
</dbReference>